<evidence type="ECO:0000256" key="1">
    <source>
        <dbReference type="SAM" id="MobiDB-lite"/>
    </source>
</evidence>
<proteinExistence type="predicted"/>
<reference evidence="3" key="1">
    <citation type="journal article" date="2007" name="PLoS ONE">
        <title>The first genome sequence of an elite grapevine cultivar (Pinot noir Vitis vinifera L.): coping with a highly heterozygous genome.</title>
        <authorList>
            <person name="Velasco R."/>
            <person name="Zharkikh A."/>
            <person name="Troggio M."/>
            <person name="Cartwright D.A."/>
            <person name="Cestaro A."/>
            <person name="Pruss D."/>
            <person name="Pindo M."/>
            <person name="FitzGerald L.M."/>
            <person name="Vezzulli S."/>
            <person name="Reid J."/>
            <person name="Malacarne G."/>
            <person name="Iliev D."/>
            <person name="Coppola G."/>
            <person name="Wardell B."/>
            <person name="Micheletti D."/>
            <person name="Macalma T."/>
            <person name="Facci M."/>
            <person name="Mitchell J.T."/>
            <person name="Perazzolli M."/>
            <person name="Eldredge G."/>
            <person name="Gatto P."/>
            <person name="Oyzerski R."/>
            <person name="Moretto M."/>
            <person name="Gutin N."/>
            <person name="Stefanini M."/>
            <person name="Chen Y."/>
            <person name="Segala C."/>
            <person name="Davenport C."/>
            <person name="Dematte L."/>
            <person name="Mraz A."/>
            <person name="Battilana J."/>
            <person name="Stormo K."/>
            <person name="Costa F."/>
            <person name="Tao Q."/>
            <person name="Si-Ammour A."/>
            <person name="Harkins T."/>
            <person name="Lackey A."/>
            <person name="Perbost C."/>
            <person name="Taillon B."/>
            <person name="Stella A."/>
            <person name="Solovyev V."/>
            <person name="Fawcett J.A."/>
            <person name="Sterck L."/>
            <person name="Vandepoele K."/>
            <person name="Grando S.M."/>
            <person name="Toppo S."/>
            <person name="Moser C."/>
            <person name="Lanchbury J."/>
            <person name="Bogden R."/>
            <person name="Skolnick M."/>
            <person name="Sgaramella V."/>
            <person name="Bhatnagar S.K."/>
            <person name="Fontana P."/>
            <person name="Gutin A."/>
            <person name="Van de Peer Y."/>
            <person name="Salamini F."/>
            <person name="Viola R."/>
        </authorList>
    </citation>
    <scope>NUCLEOTIDE SEQUENCE</scope>
</reference>
<dbReference type="PANTHER" id="PTHR35046:SF9">
    <property type="entry name" value="RNA-DIRECTED DNA POLYMERASE"/>
    <property type="match status" value="1"/>
</dbReference>
<evidence type="ECO:0000259" key="2">
    <source>
        <dbReference type="SMART" id="SM00343"/>
    </source>
</evidence>
<feature type="region of interest" description="Disordered" evidence="1">
    <location>
        <begin position="179"/>
        <end position="204"/>
    </location>
</feature>
<name>A5B4R0_VITVI</name>
<organism evidence="3">
    <name type="scientific">Vitis vinifera</name>
    <name type="common">Grape</name>
    <dbReference type="NCBI Taxonomy" id="29760"/>
    <lineage>
        <taxon>Eukaryota</taxon>
        <taxon>Viridiplantae</taxon>
        <taxon>Streptophyta</taxon>
        <taxon>Embryophyta</taxon>
        <taxon>Tracheophyta</taxon>
        <taxon>Spermatophyta</taxon>
        <taxon>Magnoliopsida</taxon>
        <taxon>eudicotyledons</taxon>
        <taxon>Gunneridae</taxon>
        <taxon>Pentapetalae</taxon>
        <taxon>rosids</taxon>
        <taxon>Vitales</taxon>
        <taxon>Vitaceae</taxon>
        <taxon>Viteae</taxon>
        <taxon>Vitis</taxon>
    </lineage>
</organism>
<dbReference type="InterPro" id="IPR001878">
    <property type="entry name" value="Znf_CCHC"/>
</dbReference>
<feature type="domain" description="CCHC-type" evidence="2">
    <location>
        <begin position="213"/>
        <end position="229"/>
    </location>
</feature>
<protein>
    <recommendedName>
        <fullName evidence="2">CCHC-type domain-containing protein</fullName>
    </recommendedName>
</protein>
<dbReference type="AlphaFoldDB" id="A5B4R0"/>
<dbReference type="EMBL" id="AM446526">
    <property type="protein sequence ID" value="CAN74156.1"/>
    <property type="molecule type" value="Genomic_DNA"/>
</dbReference>
<dbReference type="GO" id="GO:0008270">
    <property type="term" value="F:zinc ion binding"/>
    <property type="evidence" value="ECO:0007669"/>
    <property type="project" value="InterPro"/>
</dbReference>
<dbReference type="InterPro" id="IPR036875">
    <property type="entry name" value="Znf_CCHC_sf"/>
</dbReference>
<dbReference type="SMART" id="SM00343">
    <property type="entry name" value="ZnF_C2HC"/>
    <property type="match status" value="1"/>
</dbReference>
<dbReference type="SUPFAM" id="SSF57756">
    <property type="entry name" value="Retrovirus zinc finger-like domains"/>
    <property type="match status" value="1"/>
</dbReference>
<dbReference type="GO" id="GO:0003676">
    <property type="term" value="F:nucleic acid binding"/>
    <property type="evidence" value="ECO:0007669"/>
    <property type="project" value="InterPro"/>
</dbReference>
<accession>A5B4R0</accession>
<sequence length="375" mass="43764">MSDNKDKNTFRNASEEVDLKFLTKALIGEMRRVLRAGMKRYGGQFREAKNWEDNNLGSIKMKILSFQGRNDPEDQLVLNRMRNREHPIETWEEMKTVMRKQFVPSHYYQDDREATMARFLVGLNRKIANLVELQHYVELEYMVHMAIKIENQLKMRGCTWQNPSSGSSWRLNFVKKEKKQATTKPKIKQKQEATRHGNQGKFDSSTTHNCVIKCFKCQGRGHRASQCPNKRVMILRDNGEIESDDIESMPPMQGVDDEEYVVVQGELLVARRALSMQVKEYDKVQRENIFHTRYHVQNKICSVITDRGSCTNIASITMVEKLGLPTIKHPRPSKFQWLNDSGEIRVTKQVLVSFYIGKYEDEVLRYVVLMQVGHL</sequence>
<gene>
    <name evidence="3" type="ORF">VITISV_011981</name>
</gene>
<evidence type="ECO:0000313" key="3">
    <source>
        <dbReference type="EMBL" id="CAN74156.1"/>
    </source>
</evidence>
<dbReference type="PANTHER" id="PTHR35046">
    <property type="entry name" value="ZINC KNUCKLE (CCHC-TYPE) FAMILY PROTEIN"/>
    <property type="match status" value="1"/>
</dbReference>
<dbReference type="Pfam" id="PF00098">
    <property type="entry name" value="zf-CCHC"/>
    <property type="match status" value="1"/>
</dbReference>